<gene>
    <name evidence="1" type="ORF">QO015_001763</name>
</gene>
<dbReference type="EMBL" id="JAUSWJ010000001">
    <property type="protein sequence ID" value="MDQ0516150.1"/>
    <property type="molecule type" value="Genomic_DNA"/>
</dbReference>
<dbReference type="Gene3D" id="3.30.1110.20">
    <property type="match status" value="1"/>
</dbReference>
<dbReference type="EC" id="2.7.1.147" evidence="1"/>
<evidence type="ECO:0000313" key="1">
    <source>
        <dbReference type="EMBL" id="MDQ0516150.1"/>
    </source>
</evidence>
<dbReference type="Gene3D" id="3.40.1190.20">
    <property type="match status" value="1"/>
</dbReference>
<sequence length="417" mass="43178">MGAADRVSADLEGFDRLWRRRFAETAAAMSSLARAARPVLLGFSAFVDASVRLEKAVLLFAPDAPLPARDLAGELLARIRAGRGGEYSIDWPTGDAWLAENLPHDIGAGGTSAQIAKAFGILGAPALLALADRSPAQLAVLDPGILIAEGGSARPLAEIAPDPARAKARHWIFESTAGTEVAGEVVSRSTRVIVRLVDDVPENDPAFAALSLDMARNAGAAAISSLVSTPDHLLPQTLARVADLARGWRAAGLGFVHIELADYGHRPHLPAMILGSLAGLVTSVGMSLSEWRVIGKGPAEPGPMAAFARRHGLARLCVHADDYALAVTTGDAEREARALFAGCVLAGARAAAGRPVRPQDIPADAVFSPPPQFGGAADGYAAVTCPAPWLSRPASTIGLGDTFLAGTLLVHCQPPGS</sequence>
<dbReference type="SUPFAM" id="SSF53613">
    <property type="entry name" value="Ribokinase-like"/>
    <property type="match status" value="1"/>
</dbReference>
<name>A0ABU0M5N9_9HYPH</name>
<organism evidence="1 2">
    <name type="scientific">Kaistia geumhonensis</name>
    <dbReference type="NCBI Taxonomy" id="410839"/>
    <lineage>
        <taxon>Bacteria</taxon>
        <taxon>Pseudomonadati</taxon>
        <taxon>Pseudomonadota</taxon>
        <taxon>Alphaproteobacteria</taxon>
        <taxon>Hyphomicrobiales</taxon>
        <taxon>Kaistiaceae</taxon>
        <taxon>Kaistia</taxon>
    </lineage>
</organism>
<dbReference type="EC" id="2.7.1.146" evidence="1"/>
<dbReference type="InterPro" id="IPR029056">
    <property type="entry name" value="Ribokinase-like"/>
</dbReference>
<keyword evidence="2" id="KW-1185">Reference proteome</keyword>
<dbReference type="GO" id="GO:0043844">
    <property type="term" value="F:ADP-specific phosphofructokinase activity"/>
    <property type="evidence" value="ECO:0007669"/>
    <property type="project" value="UniProtKB-EC"/>
</dbReference>
<dbReference type="GO" id="GO:0043843">
    <property type="term" value="F:ADP-specific glucokinase activity"/>
    <property type="evidence" value="ECO:0007669"/>
    <property type="project" value="UniProtKB-EC"/>
</dbReference>
<reference evidence="1 2" key="1">
    <citation type="submission" date="2023-07" db="EMBL/GenBank/DDBJ databases">
        <title>Genomic Encyclopedia of Type Strains, Phase IV (KMG-IV): sequencing the most valuable type-strain genomes for metagenomic binning, comparative biology and taxonomic classification.</title>
        <authorList>
            <person name="Goeker M."/>
        </authorList>
    </citation>
    <scope>NUCLEOTIDE SEQUENCE [LARGE SCALE GENOMIC DNA]</scope>
    <source>
        <strain evidence="1 2">B1-1</strain>
    </source>
</reference>
<protein>
    <submittedName>
        <fullName evidence="1">ADP-dependent phosphofructokinase/glucokinase</fullName>
        <ecNumber evidence="1">2.7.1.146</ecNumber>
        <ecNumber evidence="1">2.7.1.147</ecNumber>
    </submittedName>
</protein>
<dbReference type="Proteomes" id="UP001223743">
    <property type="component" value="Unassembled WGS sequence"/>
</dbReference>
<accession>A0ABU0M5N9</accession>
<evidence type="ECO:0000313" key="2">
    <source>
        <dbReference type="Proteomes" id="UP001223743"/>
    </source>
</evidence>
<comment type="caution">
    <text evidence="1">The sequence shown here is derived from an EMBL/GenBank/DDBJ whole genome shotgun (WGS) entry which is preliminary data.</text>
</comment>
<dbReference type="RefSeq" id="WP_266279977.1">
    <property type="nucleotide sequence ID" value="NZ_JAPKNF010000001.1"/>
</dbReference>
<keyword evidence="1" id="KW-0808">Transferase</keyword>
<proteinExistence type="predicted"/>